<keyword evidence="1" id="KW-0732">Signal</keyword>
<feature type="chain" id="PRO_5026699839" description="Lipoprotein" evidence="1">
    <location>
        <begin position="17"/>
        <end position="233"/>
    </location>
</feature>
<dbReference type="Proteomes" id="UP000484015">
    <property type="component" value="Unassembled WGS sequence"/>
</dbReference>
<evidence type="ECO:0000313" key="3">
    <source>
        <dbReference type="Proteomes" id="UP000484015"/>
    </source>
</evidence>
<proteinExistence type="predicted"/>
<organism evidence="2 3">
    <name type="scientific">Pseudoduganella ginsengisoli</name>
    <dbReference type="NCBI Taxonomy" id="1462440"/>
    <lineage>
        <taxon>Bacteria</taxon>
        <taxon>Pseudomonadati</taxon>
        <taxon>Pseudomonadota</taxon>
        <taxon>Betaproteobacteria</taxon>
        <taxon>Burkholderiales</taxon>
        <taxon>Oxalobacteraceae</taxon>
        <taxon>Telluria group</taxon>
        <taxon>Pseudoduganella</taxon>
    </lineage>
</organism>
<protein>
    <recommendedName>
        <fullName evidence="4">Lipoprotein</fullName>
    </recommendedName>
</protein>
<reference evidence="2 3" key="1">
    <citation type="submission" date="2019-11" db="EMBL/GenBank/DDBJ databases">
        <title>Type strains purchased from KCTC, JCM and DSMZ.</title>
        <authorList>
            <person name="Lu H."/>
        </authorList>
    </citation>
    <scope>NUCLEOTIDE SEQUENCE [LARGE SCALE GENOMIC DNA]</scope>
    <source>
        <strain evidence="2 3">KCTC 42409</strain>
    </source>
</reference>
<evidence type="ECO:0000313" key="2">
    <source>
        <dbReference type="EMBL" id="MTW02297.1"/>
    </source>
</evidence>
<evidence type="ECO:0008006" key="4">
    <source>
        <dbReference type="Google" id="ProtNLM"/>
    </source>
</evidence>
<gene>
    <name evidence="2" type="ORF">GM668_09340</name>
</gene>
<feature type="signal peptide" evidence="1">
    <location>
        <begin position="1"/>
        <end position="16"/>
    </location>
</feature>
<name>A0A6L6PXK9_9BURK</name>
<comment type="caution">
    <text evidence="2">The sequence shown here is derived from an EMBL/GenBank/DDBJ whole genome shotgun (WGS) entry which is preliminary data.</text>
</comment>
<keyword evidence="3" id="KW-1185">Reference proteome</keyword>
<sequence length="233" mass="24024">MTTLLRPLVISTLVMALPACSSGPPVPDWKLNAHSAQERFLSAYLSGKDNVAQTELARARQEVGSTGKASLAIRIELARCAAQVAALVFEACPGFERLRVDAAASDVAYADYLSGQRADSAVLPEQHRAVASALAAANDVAASSAVAAIADPLSRLVAAGAVLRAGHGTPALLTSAVETASGQGWRRPLLAWLQAQALRAEKAGDMQAAAQVRRRMALVTESGTTSGAASKGL</sequence>
<accession>A0A6L6PXK9</accession>
<dbReference type="AlphaFoldDB" id="A0A6L6PXK9"/>
<dbReference type="EMBL" id="WNLA01000004">
    <property type="protein sequence ID" value="MTW02297.1"/>
    <property type="molecule type" value="Genomic_DNA"/>
</dbReference>
<dbReference type="OrthoDB" id="8562564at2"/>
<dbReference type="RefSeq" id="WP_155438676.1">
    <property type="nucleotide sequence ID" value="NZ_WNLA01000004.1"/>
</dbReference>
<evidence type="ECO:0000256" key="1">
    <source>
        <dbReference type="SAM" id="SignalP"/>
    </source>
</evidence>